<evidence type="ECO:0000313" key="1">
    <source>
        <dbReference type="EMBL" id="OBH58813.1"/>
    </source>
</evidence>
<dbReference type="EMBL" id="LZJS01000107">
    <property type="protein sequence ID" value="OBH58813.1"/>
    <property type="molecule type" value="Genomic_DNA"/>
</dbReference>
<dbReference type="EMBL" id="LZLG01000133">
    <property type="protein sequence ID" value="OBJ56824.1"/>
    <property type="molecule type" value="Genomic_DNA"/>
</dbReference>
<evidence type="ECO:0000313" key="4">
    <source>
        <dbReference type="Proteomes" id="UP000093894"/>
    </source>
</evidence>
<gene>
    <name evidence="2" type="ORF">A5628_19210</name>
    <name evidence="1" type="ORF">A5685_05415</name>
</gene>
<reference evidence="2 4" key="1">
    <citation type="submission" date="2016-06" db="EMBL/GenBank/DDBJ databases">
        <authorList>
            <person name="Sutton G."/>
            <person name="Brinkac L."/>
            <person name="Sanka R."/>
            <person name="Adams M."/>
            <person name="Lau E."/>
            <person name="Garcia-Basteiro A."/>
            <person name="Lopez-Varela E."/>
            <person name="Palencia S."/>
        </authorList>
    </citation>
    <scope>NUCLEOTIDE SEQUENCE [LARGE SCALE GENOMIC DNA]</scope>
    <source>
        <strain evidence="2 4">1164983.0</strain>
    </source>
</reference>
<name>A0A1A3GF76_9MYCO</name>
<protein>
    <submittedName>
        <fullName evidence="1">Uncharacterized protein</fullName>
    </submittedName>
</protein>
<accession>A0A1A3GF76</accession>
<reference evidence="1 3" key="2">
    <citation type="submission" date="2016-06" db="EMBL/GenBank/DDBJ databases">
        <authorList>
            <person name="Kjaerup R.B."/>
            <person name="Dalgaard T.S."/>
            <person name="Juul-Madsen H.R."/>
        </authorList>
    </citation>
    <scope>NUCLEOTIDE SEQUENCE [LARGE SCALE GENOMIC DNA]</scope>
    <source>
        <strain evidence="1 3">E2464</strain>
    </source>
</reference>
<dbReference type="RefSeq" id="WP_064952609.1">
    <property type="nucleotide sequence ID" value="NZ_LZJS01000107.1"/>
</dbReference>
<evidence type="ECO:0000313" key="2">
    <source>
        <dbReference type="EMBL" id="OBJ56824.1"/>
    </source>
</evidence>
<proteinExistence type="predicted"/>
<dbReference type="AlphaFoldDB" id="A0A1A3GF76"/>
<dbReference type="Proteomes" id="UP000093861">
    <property type="component" value="Unassembled WGS sequence"/>
</dbReference>
<dbReference type="Proteomes" id="UP000093894">
    <property type="component" value="Unassembled WGS sequence"/>
</dbReference>
<evidence type="ECO:0000313" key="3">
    <source>
        <dbReference type="Proteomes" id="UP000093861"/>
    </source>
</evidence>
<organism evidence="1 3">
    <name type="scientific">Mycobacterium colombiense</name>
    <dbReference type="NCBI Taxonomy" id="339268"/>
    <lineage>
        <taxon>Bacteria</taxon>
        <taxon>Bacillati</taxon>
        <taxon>Actinomycetota</taxon>
        <taxon>Actinomycetes</taxon>
        <taxon>Mycobacteriales</taxon>
        <taxon>Mycobacteriaceae</taxon>
        <taxon>Mycobacterium</taxon>
        <taxon>Mycobacterium avium complex (MAC)</taxon>
    </lineage>
</organism>
<sequence length="67" mass="7567">MTTNDTSQPVSPARDDDLRVTLALRRDELVRQRVVALAQIRTLSGQLESIDRQLEHIAHVEAAHSEH</sequence>
<comment type="caution">
    <text evidence="1">The sequence shown here is derived from an EMBL/GenBank/DDBJ whole genome shotgun (WGS) entry which is preliminary data.</text>
</comment>